<proteinExistence type="predicted"/>
<dbReference type="EMBL" id="LK032279">
    <property type="protein sequence ID" value="CDY31783.1"/>
    <property type="molecule type" value="Genomic_DNA"/>
</dbReference>
<name>A0A078H4L6_BRANA</name>
<organism evidence="1 2">
    <name type="scientific">Brassica napus</name>
    <name type="common">Rape</name>
    <dbReference type="NCBI Taxonomy" id="3708"/>
    <lineage>
        <taxon>Eukaryota</taxon>
        <taxon>Viridiplantae</taxon>
        <taxon>Streptophyta</taxon>
        <taxon>Embryophyta</taxon>
        <taxon>Tracheophyta</taxon>
        <taxon>Spermatophyta</taxon>
        <taxon>Magnoliopsida</taxon>
        <taxon>eudicotyledons</taxon>
        <taxon>Gunneridae</taxon>
        <taxon>Pentapetalae</taxon>
        <taxon>rosids</taxon>
        <taxon>malvids</taxon>
        <taxon>Brassicales</taxon>
        <taxon>Brassicaceae</taxon>
        <taxon>Brassiceae</taxon>
        <taxon>Brassica</taxon>
    </lineage>
</organism>
<evidence type="ECO:0000313" key="1">
    <source>
        <dbReference type="EMBL" id="CDY31783.1"/>
    </source>
</evidence>
<gene>
    <name evidence="1" type="primary">BnaC01g27390D</name>
    <name evidence="1" type="ORF">GSBRNA2T00050451001</name>
</gene>
<reference evidence="1 2" key="1">
    <citation type="journal article" date="2014" name="Science">
        <title>Plant genetics. Early allopolyploid evolution in the post-Neolithic Brassica napus oilseed genome.</title>
        <authorList>
            <person name="Chalhoub B."/>
            <person name="Denoeud F."/>
            <person name="Liu S."/>
            <person name="Parkin I.A."/>
            <person name="Tang H."/>
            <person name="Wang X."/>
            <person name="Chiquet J."/>
            <person name="Belcram H."/>
            <person name="Tong C."/>
            <person name="Samans B."/>
            <person name="Correa M."/>
            <person name="Da Silva C."/>
            <person name="Just J."/>
            <person name="Falentin C."/>
            <person name="Koh C.S."/>
            <person name="Le Clainche I."/>
            <person name="Bernard M."/>
            <person name="Bento P."/>
            <person name="Noel B."/>
            <person name="Labadie K."/>
            <person name="Alberti A."/>
            <person name="Charles M."/>
            <person name="Arnaud D."/>
            <person name="Guo H."/>
            <person name="Daviaud C."/>
            <person name="Alamery S."/>
            <person name="Jabbari K."/>
            <person name="Zhao M."/>
            <person name="Edger P.P."/>
            <person name="Chelaifa H."/>
            <person name="Tack D."/>
            <person name="Lassalle G."/>
            <person name="Mestiri I."/>
            <person name="Schnel N."/>
            <person name="Le Paslier M.C."/>
            <person name="Fan G."/>
            <person name="Renault V."/>
            <person name="Bayer P.E."/>
            <person name="Golicz A.A."/>
            <person name="Manoli S."/>
            <person name="Lee T.H."/>
            <person name="Thi V.H."/>
            <person name="Chalabi S."/>
            <person name="Hu Q."/>
            <person name="Fan C."/>
            <person name="Tollenaere R."/>
            <person name="Lu Y."/>
            <person name="Battail C."/>
            <person name="Shen J."/>
            <person name="Sidebottom C.H."/>
            <person name="Wang X."/>
            <person name="Canaguier A."/>
            <person name="Chauveau A."/>
            <person name="Berard A."/>
            <person name="Deniot G."/>
            <person name="Guan M."/>
            <person name="Liu Z."/>
            <person name="Sun F."/>
            <person name="Lim Y.P."/>
            <person name="Lyons E."/>
            <person name="Town C.D."/>
            <person name="Bancroft I."/>
            <person name="Wang X."/>
            <person name="Meng J."/>
            <person name="Ma J."/>
            <person name="Pires J.C."/>
            <person name="King G.J."/>
            <person name="Brunel D."/>
            <person name="Delourme R."/>
            <person name="Renard M."/>
            <person name="Aury J.M."/>
            <person name="Adams K.L."/>
            <person name="Batley J."/>
            <person name="Snowdon R.J."/>
            <person name="Tost J."/>
            <person name="Edwards D."/>
            <person name="Zhou Y."/>
            <person name="Hua W."/>
            <person name="Sharpe A.G."/>
            <person name="Paterson A.H."/>
            <person name="Guan C."/>
            <person name="Wincker P."/>
        </authorList>
    </citation>
    <scope>NUCLEOTIDE SEQUENCE [LARGE SCALE GENOMIC DNA]</scope>
    <source>
        <strain evidence="2">cv. Darmor-bzh</strain>
    </source>
</reference>
<protein>
    <submittedName>
        <fullName evidence="1">BnaC01g27390D protein</fullName>
    </submittedName>
</protein>
<keyword evidence="2" id="KW-1185">Reference proteome</keyword>
<dbReference type="AlphaFoldDB" id="A0A078H4L6"/>
<dbReference type="PaxDb" id="3708-A0A078H4L6"/>
<accession>A0A078H4L6</accession>
<evidence type="ECO:0000313" key="2">
    <source>
        <dbReference type="Proteomes" id="UP000028999"/>
    </source>
</evidence>
<sequence>MKRPRGFKAMGSMENDSE</sequence>
<dbReference type="Proteomes" id="UP000028999">
    <property type="component" value="Unassembled WGS sequence"/>
</dbReference>